<name>A0A914P6Y5_9BILA</name>
<dbReference type="AlphaFoldDB" id="A0A914P6Y5"/>
<dbReference type="Proteomes" id="UP000887578">
    <property type="component" value="Unplaced"/>
</dbReference>
<accession>A0A914P6Y5</accession>
<protein>
    <submittedName>
        <fullName evidence="2">Uncharacterized protein</fullName>
    </submittedName>
</protein>
<evidence type="ECO:0000313" key="1">
    <source>
        <dbReference type="Proteomes" id="UP000887578"/>
    </source>
</evidence>
<dbReference type="WBParaSite" id="PDA_v2.g10911.t1">
    <property type="protein sequence ID" value="PDA_v2.g10911.t1"/>
    <property type="gene ID" value="PDA_v2.g10911"/>
</dbReference>
<reference evidence="2" key="1">
    <citation type="submission" date="2022-11" db="UniProtKB">
        <authorList>
            <consortium name="WormBaseParasite"/>
        </authorList>
    </citation>
    <scope>IDENTIFICATION</scope>
</reference>
<sequence length="158" mass="18442">MFLDDFIFISSKAETVLLWPFSVINEDGSIVPLEKIIDSLPNINDFEYQLPNDDDATKIITSKTVEELIKIPHFSNLDSFFLNYHVPENFDIESFYENYVKKNKKTKISLVFDNKLSEEYYKRVIKIADDILSIKSHDFKVPALSCPGIESTWEEEEF</sequence>
<organism evidence="1 2">
    <name type="scientific">Panagrolaimus davidi</name>
    <dbReference type="NCBI Taxonomy" id="227884"/>
    <lineage>
        <taxon>Eukaryota</taxon>
        <taxon>Metazoa</taxon>
        <taxon>Ecdysozoa</taxon>
        <taxon>Nematoda</taxon>
        <taxon>Chromadorea</taxon>
        <taxon>Rhabditida</taxon>
        <taxon>Tylenchina</taxon>
        <taxon>Panagrolaimomorpha</taxon>
        <taxon>Panagrolaimoidea</taxon>
        <taxon>Panagrolaimidae</taxon>
        <taxon>Panagrolaimus</taxon>
    </lineage>
</organism>
<proteinExistence type="predicted"/>
<evidence type="ECO:0000313" key="2">
    <source>
        <dbReference type="WBParaSite" id="PDA_v2.g10911.t1"/>
    </source>
</evidence>
<keyword evidence="1" id="KW-1185">Reference proteome</keyword>